<dbReference type="InterPro" id="IPR036291">
    <property type="entry name" value="NAD(P)-bd_dom_sf"/>
</dbReference>
<dbReference type="CDD" id="cd05233">
    <property type="entry name" value="SDR_c"/>
    <property type="match status" value="1"/>
</dbReference>
<dbReference type="PROSITE" id="PS00061">
    <property type="entry name" value="ADH_SHORT"/>
    <property type="match status" value="1"/>
</dbReference>
<sequence>VFAQANANVTIHYHTNRKSAEKTLASLSGNGHNLIQANLANPYKVEELVQSLDSVDVIVNNAAVVEQHEFDSLSYSDWQDVWKRTIDTNLMGPAYLIFCATKVMRKNGGGKFVNISSRGAFRGEPKAPAYGASKAGLNALGQSMAQALAKDNIFIYTIAPGFVETERVADIIDNDIKAQSPLNRVAKPEEVARTALWLASEGNDFLTGCIVDVNGASYLRS</sequence>
<keyword evidence="2" id="KW-0560">Oxidoreductase</keyword>
<protein>
    <recommendedName>
        <fullName evidence="4">3-oxoacyl-ACP reductase</fullName>
    </recommendedName>
</protein>
<evidence type="ECO:0000256" key="2">
    <source>
        <dbReference type="ARBA" id="ARBA00023002"/>
    </source>
</evidence>
<feature type="non-terminal residue" evidence="3">
    <location>
        <position position="1"/>
    </location>
</feature>
<gene>
    <name evidence="3" type="ORF">METZ01_LOCUS117420</name>
</gene>
<dbReference type="GO" id="GO:0006633">
    <property type="term" value="P:fatty acid biosynthetic process"/>
    <property type="evidence" value="ECO:0007669"/>
    <property type="project" value="TreeGrafter"/>
</dbReference>
<dbReference type="GO" id="GO:0048038">
    <property type="term" value="F:quinone binding"/>
    <property type="evidence" value="ECO:0007669"/>
    <property type="project" value="TreeGrafter"/>
</dbReference>
<organism evidence="3">
    <name type="scientific">marine metagenome</name>
    <dbReference type="NCBI Taxonomy" id="408172"/>
    <lineage>
        <taxon>unclassified sequences</taxon>
        <taxon>metagenomes</taxon>
        <taxon>ecological metagenomes</taxon>
    </lineage>
</organism>
<evidence type="ECO:0008006" key="4">
    <source>
        <dbReference type="Google" id="ProtNLM"/>
    </source>
</evidence>
<dbReference type="GO" id="GO:0016616">
    <property type="term" value="F:oxidoreductase activity, acting on the CH-OH group of donors, NAD or NADP as acceptor"/>
    <property type="evidence" value="ECO:0007669"/>
    <property type="project" value="TreeGrafter"/>
</dbReference>
<dbReference type="PRINTS" id="PR00080">
    <property type="entry name" value="SDRFAMILY"/>
</dbReference>
<dbReference type="InterPro" id="IPR020904">
    <property type="entry name" value="Sc_DH/Rdtase_CS"/>
</dbReference>
<dbReference type="Gene3D" id="3.40.50.720">
    <property type="entry name" value="NAD(P)-binding Rossmann-like Domain"/>
    <property type="match status" value="1"/>
</dbReference>
<proteinExistence type="inferred from homology"/>
<dbReference type="InterPro" id="IPR002347">
    <property type="entry name" value="SDR_fam"/>
</dbReference>
<reference evidence="3" key="1">
    <citation type="submission" date="2018-05" db="EMBL/GenBank/DDBJ databases">
        <authorList>
            <person name="Lanie J.A."/>
            <person name="Ng W.-L."/>
            <person name="Kazmierczak K.M."/>
            <person name="Andrzejewski T.M."/>
            <person name="Davidsen T.M."/>
            <person name="Wayne K.J."/>
            <person name="Tettelin H."/>
            <person name="Glass J.I."/>
            <person name="Rusch D."/>
            <person name="Podicherti R."/>
            <person name="Tsui H.-C.T."/>
            <person name="Winkler M.E."/>
        </authorList>
    </citation>
    <scope>NUCLEOTIDE SEQUENCE</scope>
</reference>
<dbReference type="SUPFAM" id="SSF51735">
    <property type="entry name" value="NAD(P)-binding Rossmann-fold domains"/>
    <property type="match status" value="1"/>
</dbReference>
<evidence type="ECO:0000313" key="3">
    <source>
        <dbReference type="EMBL" id="SVA64566.1"/>
    </source>
</evidence>
<dbReference type="AlphaFoldDB" id="A0A381XII5"/>
<dbReference type="PANTHER" id="PTHR42760:SF133">
    <property type="entry name" value="3-OXOACYL-[ACYL-CARRIER-PROTEIN] REDUCTASE"/>
    <property type="match status" value="1"/>
</dbReference>
<accession>A0A381XII5</accession>
<dbReference type="PRINTS" id="PR00081">
    <property type="entry name" value="GDHRDH"/>
</dbReference>
<evidence type="ECO:0000256" key="1">
    <source>
        <dbReference type="ARBA" id="ARBA00006484"/>
    </source>
</evidence>
<dbReference type="Pfam" id="PF13561">
    <property type="entry name" value="adh_short_C2"/>
    <property type="match status" value="1"/>
</dbReference>
<name>A0A381XII5_9ZZZZ</name>
<dbReference type="EMBL" id="UINC01015312">
    <property type="protein sequence ID" value="SVA64566.1"/>
    <property type="molecule type" value="Genomic_DNA"/>
</dbReference>
<comment type="similarity">
    <text evidence="1">Belongs to the short-chain dehydrogenases/reductases (SDR) family.</text>
</comment>
<dbReference type="PANTHER" id="PTHR42760">
    <property type="entry name" value="SHORT-CHAIN DEHYDROGENASES/REDUCTASES FAMILY MEMBER"/>
    <property type="match status" value="1"/>
</dbReference>